<gene>
    <name evidence="1" type="ORF">S12H4_19242</name>
</gene>
<organism evidence="1">
    <name type="scientific">marine sediment metagenome</name>
    <dbReference type="NCBI Taxonomy" id="412755"/>
    <lineage>
        <taxon>unclassified sequences</taxon>
        <taxon>metagenomes</taxon>
        <taxon>ecological metagenomes</taxon>
    </lineage>
</organism>
<protein>
    <submittedName>
        <fullName evidence="1">Uncharacterized protein</fullName>
    </submittedName>
</protein>
<name>X1T499_9ZZZZ</name>
<comment type="caution">
    <text evidence="1">The sequence shown here is derived from an EMBL/GenBank/DDBJ whole genome shotgun (WGS) entry which is preliminary data.</text>
</comment>
<accession>X1T499</accession>
<dbReference type="EMBL" id="BARW01009597">
    <property type="protein sequence ID" value="GAI82435.1"/>
    <property type="molecule type" value="Genomic_DNA"/>
</dbReference>
<proteinExistence type="predicted"/>
<dbReference type="AlphaFoldDB" id="X1T499"/>
<sequence length="97" mass="11316">MSLDGMRRGFIGGSALSLFIIKEFGLERQAAPTLDFLRGYINVEEQLLNKIPFILRATIQPFTDYHQANVCYLQIIEILAEMQRPPTCEYYWNKEKK</sequence>
<evidence type="ECO:0000313" key="1">
    <source>
        <dbReference type="EMBL" id="GAI82435.1"/>
    </source>
</evidence>
<reference evidence="1" key="1">
    <citation type="journal article" date="2014" name="Front. Microbiol.">
        <title>High frequency of phylogenetically diverse reductive dehalogenase-homologous genes in deep subseafloor sedimentary metagenomes.</title>
        <authorList>
            <person name="Kawai M."/>
            <person name="Futagami T."/>
            <person name="Toyoda A."/>
            <person name="Takaki Y."/>
            <person name="Nishi S."/>
            <person name="Hori S."/>
            <person name="Arai W."/>
            <person name="Tsubouchi T."/>
            <person name="Morono Y."/>
            <person name="Uchiyama I."/>
            <person name="Ito T."/>
            <person name="Fujiyama A."/>
            <person name="Inagaki F."/>
            <person name="Takami H."/>
        </authorList>
    </citation>
    <scope>NUCLEOTIDE SEQUENCE</scope>
    <source>
        <strain evidence="1">Expedition CK06-06</strain>
    </source>
</reference>